<evidence type="ECO:0000256" key="5">
    <source>
        <dbReference type="ARBA" id="ARBA00022989"/>
    </source>
</evidence>
<feature type="transmembrane region" description="Helical" evidence="8">
    <location>
        <begin position="280"/>
        <end position="309"/>
    </location>
</feature>
<dbReference type="RefSeq" id="WP_106325811.1">
    <property type="nucleotide sequence ID" value="NZ_BOMO01000174.1"/>
</dbReference>
<organism evidence="9 10">
    <name type="scientific">Actinoplanes italicus</name>
    <dbReference type="NCBI Taxonomy" id="113567"/>
    <lineage>
        <taxon>Bacteria</taxon>
        <taxon>Bacillati</taxon>
        <taxon>Actinomycetota</taxon>
        <taxon>Actinomycetes</taxon>
        <taxon>Micromonosporales</taxon>
        <taxon>Micromonosporaceae</taxon>
        <taxon>Actinoplanes</taxon>
    </lineage>
</organism>
<keyword evidence="6 8" id="KW-0472">Membrane</keyword>
<feature type="transmembrane region" description="Helical" evidence="8">
    <location>
        <begin position="17"/>
        <end position="39"/>
    </location>
</feature>
<feature type="transmembrane region" description="Helical" evidence="8">
    <location>
        <begin position="350"/>
        <end position="369"/>
    </location>
</feature>
<dbReference type="GO" id="GO:0016757">
    <property type="term" value="F:glycosyltransferase activity"/>
    <property type="evidence" value="ECO:0007669"/>
    <property type="project" value="UniProtKB-KW"/>
</dbReference>
<evidence type="ECO:0000313" key="10">
    <source>
        <dbReference type="Proteomes" id="UP000239415"/>
    </source>
</evidence>
<evidence type="ECO:0000256" key="1">
    <source>
        <dbReference type="ARBA" id="ARBA00004141"/>
    </source>
</evidence>
<comment type="subcellular location">
    <subcellularLocation>
        <location evidence="1">Membrane</location>
        <topology evidence="1">Multi-pass membrane protein</topology>
    </subcellularLocation>
</comment>
<dbReference type="GO" id="GO:0016020">
    <property type="term" value="C:membrane"/>
    <property type="evidence" value="ECO:0007669"/>
    <property type="project" value="UniProtKB-SubCell"/>
</dbReference>
<reference evidence="9 10" key="1">
    <citation type="submission" date="2018-03" db="EMBL/GenBank/DDBJ databases">
        <title>Genomic Encyclopedia of Archaeal and Bacterial Type Strains, Phase II (KMG-II): from individual species to whole genera.</title>
        <authorList>
            <person name="Goeker M."/>
        </authorList>
    </citation>
    <scope>NUCLEOTIDE SEQUENCE [LARGE SCALE GENOMIC DNA]</scope>
    <source>
        <strain evidence="9 10">DSM 43146</strain>
    </source>
</reference>
<evidence type="ECO:0000256" key="4">
    <source>
        <dbReference type="ARBA" id="ARBA00022692"/>
    </source>
</evidence>
<evidence type="ECO:0000256" key="6">
    <source>
        <dbReference type="ARBA" id="ARBA00023136"/>
    </source>
</evidence>
<evidence type="ECO:0000256" key="2">
    <source>
        <dbReference type="ARBA" id="ARBA00022676"/>
    </source>
</evidence>
<keyword evidence="5 8" id="KW-1133">Transmembrane helix</keyword>
<name>A0A2T0K2G8_9ACTN</name>
<dbReference type="OrthoDB" id="5242303at2"/>
<dbReference type="AlphaFoldDB" id="A0A2T0K2G8"/>
<keyword evidence="3 9" id="KW-0808">Transferase</keyword>
<dbReference type="EMBL" id="PVMZ01000017">
    <property type="protein sequence ID" value="PRX17004.1"/>
    <property type="molecule type" value="Genomic_DNA"/>
</dbReference>
<sequence>MTIVDRRARTGLVTARWLGLSGSVLIVLGGVVVGVGPSGSVPPLPSTGAGIMWWTAVVYLGMTLLAIAWLRLGRSLPPVRDQLRTGLLWAAPFLLSGPIFSRDVYSYLAQGAMTVAGLDPYRFGPSAFGGDLAADVPPIWQDTPAPYGPVFLSLAGAVTGVTGHEVWPGLVGMRLLALTGIALIAWTVPRIAREYGAGPATAVWLAVLNPLVLLHLVADAHNEAVMIGLMCAGLLLALRGRTLPAAALITLAGLVKGPALAGLAFLVVYRAGRLAGRARWVRAVAGTTVVAAGTAAVVTVLTGTGFGWIPALRTPTRALTWMSVTTDIGSLLGHALHGLGLAGVSQTRQVVWTAGLLAAGAICLVLLGGSGTLGIVPALGLSLVVVVVLGPAVHIWYLLWGLIPLAAAAPDRIRRSAVPATFVLLVVSAPNGPPHEAPLVLGAVLGMVAGLLACGALWLVREQETAAPGQPARRFRG</sequence>
<evidence type="ECO:0000256" key="8">
    <source>
        <dbReference type="SAM" id="Phobius"/>
    </source>
</evidence>
<dbReference type="Proteomes" id="UP000239415">
    <property type="component" value="Unassembled WGS sequence"/>
</dbReference>
<keyword evidence="10" id="KW-1185">Reference proteome</keyword>
<evidence type="ECO:0000256" key="7">
    <source>
        <dbReference type="ARBA" id="ARBA00043987"/>
    </source>
</evidence>
<comment type="caution">
    <text evidence="9">The sequence shown here is derived from an EMBL/GenBank/DDBJ whole genome shotgun (WGS) entry which is preliminary data.</text>
</comment>
<gene>
    <name evidence="9" type="ORF">CLV67_11761</name>
</gene>
<feature type="transmembrane region" description="Helical" evidence="8">
    <location>
        <begin position="175"/>
        <end position="192"/>
    </location>
</feature>
<proteinExistence type="inferred from homology"/>
<comment type="similarity">
    <text evidence="7">Belongs to the MptA/B family.</text>
</comment>
<feature type="transmembrane region" description="Helical" evidence="8">
    <location>
        <begin position="246"/>
        <end position="268"/>
    </location>
</feature>
<feature type="transmembrane region" description="Helical" evidence="8">
    <location>
        <begin position="375"/>
        <end position="403"/>
    </location>
</feature>
<dbReference type="InterPro" id="IPR049829">
    <property type="entry name" value="MptA/B-like"/>
</dbReference>
<feature type="transmembrane region" description="Helical" evidence="8">
    <location>
        <begin position="439"/>
        <end position="460"/>
    </location>
</feature>
<evidence type="ECO:0000313" key="9">
    <source>
        <dbReference type="EMBL" id="PRX17004.1"/>
    </source>
</evidence>
<feature type="transmembrane region" description="Helical" evidence="8">
    <location>
        <begin position="51"/>
        <end position="70"/>
    </location>
</feature>
<keyword evidence="4 8" id="KW-0812">Transmembrane</keyword>
<dbReference type="Pfam" id="PF26314">
    <property type="entry name" value="MptA_B_family"/>
    <property type="match status" value="1"/>
</dbReference>
<keyword evidence="2 9" id="KW-0328">Glycosyltransferase</keyword>
<protein>
    <submittedName>
        <fullName evidence="9">Alpha-1,6-mannosyltransferase</fullName>
    </submittedName>
</protein>
<feature type="transmembrane region" description="Helical" evidence="8">
    <location>
        <begin position="82"/>
        <end position="100"/>
    </location>
</feature>
<accession>A0A2T0K2G8</accession>
<dbReference type="NCBIfam" id="NF038066">
    <property type="entry name" value="MptB"/>
    <property type="match status" value="1"/>
</dbReference>
<evidence type="ECO:0000256" key="3">
    <source>
        <dbReference type="ARBA" id="ARBA00022679"/>
    </source>
</evidence>
<feature type="transmembrane region" description="Helical" evidence="8">
    <location>
        <begin position="198"/>
        <end position="217"/>
    </location>
</feature>